<evidence type="ECO:0008006" key="6">
    <source>
        <dbReference type="Google" id="ProtNLM"/>
    </source>
</evidence>
<organism evidence="3">
    <name type="scientific">Chloropicon roscoffensis</name>
    <dbReference type="NCBI Taxonomy" id="1461544"/>
    <lineage>
        <taxon>Eukaryota</taxon>
        <taxon>Viridiplantae</taxon>
        <taxon>Chlorophyta</taxon>
        <taxon>Chloropicophyceae</taxon>
        <taxon>Chloropicales</taxon>
        <taxon>Chloropicaceae</taxon>
        <taxon>Chloropicon</taxon>
    </lineage>
</organism>
<dbReference type="EMBL" id="HBHZ01006006">
    <property type="protein sequence ID" value="CAE0191576.1"/>
    <property type="molecule type" value="Transcribed_RNA"/>
</dbReference>
<evidence type="ECO:0000313" key="4">
    <source>
        <dbReference type="EMBL" id="WZN66908.1"/>
    </source>
</evidence>
<gene>
    <name evidence="3" type="ORF">CROS1456_LOCUS4666</name>
    <name evidence="4" type="ORF">HKI87_17g84790</name>
</gene>
<feature type="signal peptide" evidence="2">
    <location>
        <begin position="1"/>
        <end position="25"/>
    </location>
</feature>
<feature type="transmembrane region" description="Helical" evidence="1">
    <location>
        <begin position="196"/>
        <end position="218"/>
    </location>
</feature>
<evidence type="ECO:0000256" key="2">
    <source>
        <dbReference type="SAM" id="SignalP"/>
    </source>
</evidence>
<keyword evidence="1" id="KW-0812">Transmembrane</keyword>
<evidence type="ECO:0000256" key="1">
    <source>
        <dbReference type="SAM" id="Phobius"/>
    </source>
</evidence>
<dbReference type="AlphaFoldDB" id="A0A7S3CDF2"/>
<sequence>MTRATRSMAAAFVAFLALSIAAAQAEEVPGFSTTPELDRQREEQMAKLNEAFRPGNVELFAYFPGNQDHTFPVGELSTVVAGARIKEELYGHLSCYGVEARIASPFDATATIQNFTYYEPFHTVMQGKDKSLHLKIMPAKELQARKFQLIVQVQCSYLFSPPESPQEFDKGISYLNVAYNETCEFVDNTTAYDLDFFVLIAVFGFMVVAMLLIFTDLFKSFTGSSGKGQGAKKAKRAAKVETGTVESNGEEWLQGTFAAPKKNK</sequence>
<proteinExistence type="predicted"/>
<dbReference type="PANTHER" id="PTHR12924">
    <property type="entry name" value="TRANSLOCON-ASSOCIATED PROTEIN, ALPHA SUBUNIT"/>
    <property type="match status" value="1"/>
</dbReference>
<keyword evidence="1" id="KW-0472">Membrane</keyword>
<dbReference type="PANTHER" id="PTHR12924:SF0">
    <property type="entry name" value="TRANSLOCON-ASSOCIATED PROTEIN SUBUNIT ALPHA"/>
    <property type="match status" value="1"/>
</dbReference>
<keyword evidence="1" id="KW-1133">Transmembrane helix</keyword>
<name>A0A7S3CDF2_9CHLO</name>
<dbReference type="Proteomes" id="UP001472866">
    <property type="component" value="Chromosome 17"/>
</dbReference>
<dbReference type="EMBL" id="CP151517">
    <property type="protein sequence ID" value="WZN66908.1"/>
    <property type="molecule type" value="Genomic_DNA"/>
</dbReference>
<evidence type="ECO:0000313" key="5">
    <source>
        <dbReference type="Proteomes" id="UP001472866"/>
    </source>
</evidence>
<keyword evidence="2" id="KW-0732">Signal</keyword>
<reference evidence="3" key="1">
    <citation type="submission" date="2021-01" db="EMBL/GenBank/DDBJ databases">
        <authorList>
            <person name="Corre E."/>
            <person name="Pelletier E."/>
            <person name="Niang G."/>
            <person name="Scheremetjew M."/>
            <person name="Finn R."/>
            <person name="Kale V."/>
            <person name="Holt S."/>
            <person name="Cochrane G."/>
            <person name="Meng A."/>
            <person name="Brown T."/>
            <person name="Cohen L."/>
        </authorList>
    </citation>
    <scope>NUCLEOTIDE SEQUENCE</scope>
    <source>
        <strain evidence="3">RCC1871</strain>
    </source>
</reference>
<feature type="chain" id="PRO_5044661283" description="Signal sequence receptor subunit alpha" evidence="2">
    <location>
        <begin position="26"/>
        <end position="264"/>
    </location>
</feature>
<accession>A0A7S3CDF2</accession>
<evidence type="ECO:0000313" key="3">
    <source>
        <dbReference type="EMBL" id="CAE0191576.1"/>
    </source>
</evidence>
<protein>
    <recommendedName>
        <fullName evidence="6">Signal sequence receptor subunit alpha</fullName>
    </recommendedName>
</protein>
<reference evidence="4 5" key="2">
    <citation type="submission" date="2024-03" db="EMBL/GenBank/DDBJ databases">
        <title>Complete genome sequence of the green alga Chloropicon roscoffensis RCC1871.</title>
        <authorList>
            <person name="Lemieux C."/>
            <person name="Pombert J.-F."/>
            <person name="Otis C."/>
            <person name="Turmel M."/>
        </authorList>
    </citation>
    <scope>NUCLEOTIDE SEQUENCE [LARGE SCALE GENOMIC DNA]</scope>
    <source>
        <strain evidence="4 5">RCC1871</strain>
    </source>
</reference>
<keyword evidence="5" id="KW-1185">Reference proteome</keyword>
<dbReference type="GO" id="GO:0005783">
    <property type="term" value="C:endoplasmic reticulum"/>
    <property type="evidence" value="ECO:0007669"/>
    <property type="project" value="TreeGrafter"/>
</dbReference>